<dbReference type="STRING" id="1208324.P73_1265"/>
<accession>A0A0B5DXW2</accession>
<dbReference type="GO" id="GO:0016301">
    <property type="term" value="F:kinase activity"/>
    <property type="evidence" value="ECO:0007669"/>
    <property type="project" value="UniProtKB-UniRule"/>
</dbReference>
<keyword evidence="2 3" id="KW-0418">Kinase</keyword>
<gene>
    <name evidence="3" type="ORF">P73_1265</name>
</gene>
<evidence type="ECO:0000313" key="3">
    <source>
        <dbReference type="EMBL" id="AJE45980.1"/>
    </source>
</evidence>
<sequence>MTEDRLRQDLRALGIEAQSLRPLEGGDLSAVVLFETSDAPPCVAKSGPHAGTEARMLRALAAAGAPVPRVRAISETLFVMDYLPKAPSSDTGWRDLGHALRRLHALPATNNGWPEDYAFGTVWLSNAPAPDWPGFWAERRLLPFAPEFPDLADRLEALAQRLPELLPKAATGLLHGDLWTGNVHFSTGGAYFIDPACYRGHGEVDLAMLHLFGTPPAAFWDGYGEPAPEWRARLPLYQLFPALVHLRLFGEGYRGLVERCLDACA</sequence>
<dbReference type="Gene3D" id="3.30.200.20">
    <property type="entry name" value="Phosphorylase Kinase, domain 1"/>
    <property type="match status" value="1"/>
</dbReference>
<dbReference type="KEGG" id="cid:P73_1265"/>
<dbReference type="EMBL" id="CP004393">
    <property type="protein sequence ID" value="AJE45980.1"/>
    <property type="molecule type" value="Genomic_DNA"/>
</dbReference>
<name>A0A0B5DXW2_9RHOB</name>
<dbReference type="PANTHER" id="PTHR12149:SF8">
    <property type="entry name" value="PROTEIN-RIBULOSAMINE 3-KINASE"/>
    <property type="match status" value="1"/>
</dbReference>
<dbReference type="Gene3D" id="3.90.1200.10">
    <property type="match status" value="1"/>
</dbReference>
<dbReference type="InterPro" id="IPR011009">
    <property type="entry name" value="Kinase-like_dom_sf"/>
</dbReference>
<dbReference type="SUPFAM" id="SSF56112">
    <property type="entry name" value="Protein kinase-like (PK-like)"/>
    <property type="match status" value="1"/>
</dbReference>
<dbReference type="HOGENOM" id="CLU_036517_0_1_5"/>
<keyword evidence="4" id="KW-1185">Reference proteome</keyword>
<organism evidence="3 4">
    <name type="scientific">Celeribacter indicus</name>
    <dbReference type="NCBI Taxonomy" id="1208324"/>
    <lineage>
        <taxon>Bacteria</taxon>
        <taxon>Pseudomonadati</taxon>
        <taxon>Pseudomonadota</taxon>
        <taxon>Alphaproteobacteria</taxon>
        <taxon>Rhodobacterales</taxon>
        <taxon>Roseobacteraceae</taxon>
        <taxon>Celeribacter</taxon>
    </lineage>
</organism>
<dbReference type="OrthoDB" id="5291879at2"/>
<dbReference type="Proteomes" id="UP000031521">
    <property type="component" value="Chromosome"/>
</dbReference>
<proteinExistence type="inferred from homology"/>
<evidence type="ECO:0000313" key="4">
    <source>
        <dbReference type="Proteomes" id="UP000031521"/>
    </source>
</evidence>
<evidence type="ECO:0000256" key="2">
    <source>
        <dbReference type="PIRNR" id="PIRNR006221"/>
    </source>
</evidence>
<evidence type="ECO:0000256" key="1">
    <source>
        <dbReference type="ARBA" id="ARBA00009460"/>
    </source>
</evidence>
<reference evidence="3 4" key="1">
    <citation type="journal article" date="2014" name="Int. J. Syst. Evol. Microbiol.">
        <title>Celeribacter indicus sp. nov., a polycyclic aromatic hydrocarbon-degrading bacterium from deep-sea sediment and reclassification of Huaishuia halophila as Celeribacter halophilus comb. nov.</title>
        <authorList>
            <person name="Lai Q."/>
            <person name="Cao J."/>
            <person name="Yuan J."/>
            <person name="Li F."/>
            <person name="Shao Z."/>
        </authorList>
    </citation>
    <scope>NUCLEOTIDE SEQUENCE [LARGE SCALE GENOMIC DNA]</scope>
    <source>
        <strain evidence="3">P73</strain>
    </source>
</reference>
<comment type="similarity">
    <text evidence="1 2">Belongs to the fructosamine kinase family.</text>
</comment>
<protein>
    <submittedName>
        <fullName evidence="3">Fructosamine/ketosamine-3-kinase</fullName>
    </submittedName>
</protein>
<dbReference type="AlphaFoldDB" id="A0A0B5DXW2"/>
<dbReference type="RefSeq" id="WP_052453072.1">
    <property type="nucleotide sequence ID" value="NZ_CP004393.1"/>
</dbReference>
<dbReference type="Pfam" id="PF03881">
    <property type="entry name" value="Fructosamin_kin"/>
    <property type="match status" value="1"/>
</dbReference>
<dbReference type="PIRSF" id="PIRSF006221">
    <property type="entry name" value="Ketosamine-3-kinase"/>
    <property type="match status" value="1"/>
</dbReference>
<keyword evidence="2" id="KW-0808">Transferase</keyword>
<dbReference type="PANTHER" id="PTHR12149">
    <property type="entry name" value="FRUCTOSAMINE 3 KINASE-RELATED PROTEIN"/>
    <property type="match status" value="1"/>
</dbReference>
<dbReference type="InterPro" id="IPR016477">
    <property type="entry name" value="Fructo-/Ketosamine-3-kinase"/>
</dbReference>